<name>A0ABY2BVJ8_9ACTN</name>
<sequence>MSARATHGSQGPPAPTQAGYIDEVADLGTGAQVGLALSSGLFALVGVALSQSLSGRSRRAELAHEDRREARKQMLASYSACLALATEFDSRLDLFTPAPHELGALKSNVDLRTLFEAHSAKTGEPSPELPDMAPLVDSATLPGLKDLLARVTSSASTVEIVGSAAASAAVRDLVRAQRYWLLSLERDDPAAAVDGLIQARPSLAELRRVLANDFDPNASLAR</sequence>
<dbReference type="Proteomes" id="UP000295818">
    <property type="component" value="Unassembled WGS sequence"/>
</dbReference>
<keyword evidence="2" id="KW-1185">Reference proteome</keyword>
<gene>
    <name evidence="1" type="ORF">EV644_10158</name>
</gene>
<proteinExistence type="predicted"/>
<reference evidence="1 2" key="1">
    <citation type="journal article" date="2015" name="Stand. Genomic Sci.">
        <title>Genomic Encyclopedia of Bacterial and Archaeal Type Strains, Phase III: the genomes of soil and plant-associated and newly described type strains.</title>
        <authorList>
            <person name="Whitman W.B."/>
            <person name="Woyke T."/>
            <person name="Klenk H.P."/>
            <person name="Zhou Y."/>
            <person name="Lilburn T.G."/>
            <person name="Beck B.J."/>
            <person name="De Vos P."/>
            <person name="Vandamme P."/>
            <person name="Eisen J.A."/>
            <person name="Garrity G."/>
            <person name="Hugenholtz P."/>
            <person name="Kyrpides N.C."/>
        </authorList>
    </citation>
    <scope>NUCLEOTIDE SEQUENCE [LARGE SCALE GENOMIC DNA]</scope>
    <source>
        <strain evidence="1 2">VKM Ac-2538</strain>
    </source>
</reference>
<evidence type="ECO:0000313" key="1">
    <source>
        <dbReference type="EMBL" id="TCO31418.1"/>
    </source>
</evidence>
<evidence type="ECO:0000313" key="2">
    <source>
        <dbReference type="Proteomes" id="UP000295818"/>
    </source>
</evidence>
<accession>A0ABY2BVJ8</accession>
<comment type="caution">
    <text evidence="1">The sequence shown here is derived from an EMBL/GenBank/DDBJ whole genome shotgun (WGS) entry which is preliminary data.</text>
</comment>
<dbReference type="EMBL" id="SLWM01000001">
    <property type="protein sequence ID" value="TCO31418.1"/>
    <property type="molecule type" value="Genomic_DNA"/>
</dbReference>
<organism evidence="1 2">
    <name type="scientific">Kribbella orskensis</name>
    <dbReference type="NCBI Taxonomy" id="2512216"/>
    <lineage>
        <taxon>Bacteria</taxon>
        <taxon>Bacillati</taxon>
        <taxon>Actinomycetota</taxon>
        <taxon>Actinomycetes</taxon>
        <taxon>Propionibacteriales</taxon>
        <taxon>Kribbellaceae</taxon>
        <taxon>Kribbella</taxon>
    </lineage>
</organism>
<protein>
    <submittedName>
        <fullName evidence="1">Uncharacterized protein</fullName>
    </submittedName>
</protein>